<dbReference type="PANTHER" id="PTHR32552">
    <property type="entry name" value="FERRICHROME IRON RECEPTOR-RELATED"/>
    <property type="match status" value="1"/>
</dbReference>
<dbReference type="EMBL" id="QETA01000010">
    <property type="protein sequence ID" value="PWF20891.1"/>
    <property type="molecule type" value="Genomic_DNA"/>
</dbReference>
<keyword evidence="8" id="KW-0408">Iron</keyword>
<dbReference type="AlphaFoldDB" id="A0A2V1JV97"/>
<feature type="domain" description="Secretin/TonB short N-terminal" evidence="18">
    <location>
        <begin position="62"/>
        <end position="113"/>
    </location>
</feature>
<dbReference type="FunFam" id="2.170.130.10:FF:000010">
    <property type="entry name" value="Ferripyoverdine receptor"/>
    <property type="match status" value="1"/>
</dbReference>
<dbReference type="GO" id="GO:0015891">
    <property type="term" value="P:siderophore transport"/>
    <property type="evidence" value="ECO:0007669"/>
    <property type="project" value="InterPro"/>
</dbReference>
<dbReference type="PROSITE" id="PS01156">
    <property type="entry name" value="TONB_DEPENDENT_REC_2"/>
    <property type="match status" value="1"/>
</dbReference>
<dbReference type="GO" id="GO:0009279">
    <property type="term" value="C:cell outer membrane"/>
    <property type="evidence" value="ECO:0007669"/>
    <property type="project" value="UniProtKB-SubCell"/>
</dbReference>
<organism evidence="19 20">
    <name type="scientific">Corticimicrobacter populi</name>
    <dbReference type="NCBI Taxonomy" id="2175229"/>
    <lineage>
        <taxon>Bacteria</taxon>
        <taxon>Pseudomonadati</taxon>
        <taxon>Pseudomonadota</taxon>
        <taxon>Betaproteobacteria</taxon>
        <taxon>Burkholderiales</taxon>
        <taxon>Alcaligenaceae</taxon>
        <taxon>Corticimicrobacter</taxon>
    </lineage>
</organism>
<dbReference type="GO" id="GO:0038023">
    <property type="term" value="F:signaling receptor activity"/>
    <property type="evidence" value="ECO:0007669"/>
    <property type="project" value="InterPro"/>
</dbReference>
<evidence type="ECO:0000313" key="20">
    <source>
        <dbReference type="Proteomes" id="UP000245212"/>
    </source>
</evidence>
<dbReference type="GO" id="GO:0015344">
    <property type="term" value="F:siderophore uptake transmembrane transporter activity"/>
    <property type="evidence" value="ECO:0007669"/>
    <property type="project" value="TreeGrafter"/>
</dbReference>
<keyword evidence="11 14" id="KW-0472">Membrane</keyword>
<evidence type="ECO:0000256" key="11">
    <source>
        <dbReference type="ARBA" id="ARBA00023136"/>
    </source>
</evidence>
<dbReference type="InterPro" id="IPR010105">
    <property type="entry name" value="TonB_sidphr_rcpt"/>
</dbReference>
<comment type="similarity">
    <text evidence="2 14 16">Belongs to the TonB-dependent receptor family.</text>
</comment>
<evidence type="ECO:0000256" key="12">
    <source>
        <dbReference type="ARBA" id="ARBA00023170"/>
    </source>
</evidence>
<evidence type="ECO:0000256" key="15">
    <source>
        <dbReference type="PROSITE-ProRule" id="PRU10144"/>
    </source>
</evidence>
<keyword evidence="5" id="KW-0410">Iron transport</keyword>
<protein>
    <submittedName>
        <fullName evidence="19">TonB-dependent siderophore receptor</fullName>
    </submittedName>
</protein>
<comment type="subcellular location">
    <subcellularLocation>
        <location evidence="1 14">Cell outer membrane</location>
        <topology evidence="1 14">Multi-pass membrane protein</topology>
    </subcellularLocation>
</comment>
<dbReference type="CDD" id="cd01347">
    <property type="entry name" value="ligand_gated_channel"/>
    <property type="match status" value="1"/>
</dbReference>
<dbReference type="SUPFAM" id="SSF56935">
    <property type="entry name" value="Porins"/>
    <property type="match status" value="1"/>
</dbReference>
<dbReference type="InterPro" id="IPR000531">
    <property type="entry name" value="Beta-barrel_TonB"/>
</dbReference>
<keyword evidence="12 19" id="KW-0675">Receptor</keyword>
<dbReference type="PROSITE" id="PS52016">
    <property type="entry name" value="TONB_DEPENDENT_REC_3"/>
    <property type="match status" value="1"/>
</dbReference>
<dbReference type="PANTHER" id="PTHR32552:SF74">
    <property type="entry name" value="HYDROXAMATE SIDEROPHORE RECEPTOR FHUE"/>
    <property type="match status" value="1"/>
</dbReference>
<evidence type="ECO:0000256" key="3">
    <source>
        <dbReference type="ARBA" id="ARBA00022448"/>
    </source>
</evidence>
<dbReference type="Pfam" id="PF00593">
    <property type="entry name" value="TonB_dep_Rec_b-barrel"/>
    <property type="match status" value="1"/>
</dbReference>
<evidence type="ECO:0000256" key="10">
    <source>
        <dbReference type="ARBA" id="ARBA00023077"/>
    </source>
</evidence>
<evidence type="ECO:0000256" key="1">
    <source>
        <dbReference type="ARBA" id="ARBA00004571"/>
    </source>
</evidence>
<gene>
    <name evidence="19" type="ORF">DD235_16330</name>
</gene>
<evidence type="ECO:0000256" key="9">
    <source>
        <dbReference type="ARBA" id="ARBA00023065"/>
    </source>
</evidence>
<dbReference type="SMART" id="SM00965">
    <property type="entry name" value="STN"/>
    <property type="match status" value="1"/>
</dbReference>
<feature type="short sequence motif" description="TonB C-terminal box" evidence="15">
    <location>
        <begin position="792"/>
        <end position="809"/>
    </location>
</feature>
<evidence type="ECO:0000256" key="4">
    <source>
        <dbReference type="ARBA" id="ARBA00022452"/>
    </source>
</evidence>
<evidence type="ECO:0000256" key="8">
    <source>
        <dbReference type="ARBA" id="ARBA00023004"/>
    </source>
</evidence>
<dbReference type="InterPro" id="IPR011662">
    <property type="entry name" value="Secretin/TonB_short_N"/>
</dbReference>
<dbReference type="NCBIfam" id="TIGR01783">
    <property type="entry name" value="TonB-siderophor"/>
    <property type="match status" value="1"/>
</dbReference>
<name>A0A2V1JV97_9BURK</name>
<evidence type="ECO:0000256" key="14">
    <source>
        <dbReference type="PROSITE-ProRule" id="PRU01360"/>
    </source>
</evidence>
<evidence type="ECO:0000256" key="5">
    <source>
        <dbReference type="ARBA" id="ARBA00022496"/>
    </source>
</evidence>
<keyword evidence="4 14" id="KW-1134">Transmembrane beta strand</keyword>
<dbReference type="Proteomes" id="UP000245212">
    <property type="component" value="Unassembled WGS sequence"/>
</dbReference>
<keyword evidence="7 17" id="KW-0732">Signal</keyword>
<keyword evidence="9" id="KW-0406">Ion transport</keyword>
<evidence type="ECO:0000256" key="2">
    <source>
        <dbReference type="ARBA" id="ARBA00009810"/>
    </source>
</evidence>
<accession>A0A2V1JV97</accession>
<evidence type="ECO:0000256" key="6">
    <source>
        <dbReference type="ARBA" id="ARBA00022692"/>
    </source>
</evidence>
<dbReference type="InterPro" id="IPR037066">
    <property type="entry name" value="Plug_dom_sf"/>
</dbReference>
<sequence>MQMRGVSRGGLRPLTLSVLLALGAPSVFHADTAGAASVVQRYDVPAGPLDAALTTISRRGGAVASFDPALTAGRTAQAVSGELDVRDALRRALEGTGLELAEAGDGTLLVRPAPAPGVQALDAVTIRGQSDGKTEGTGAYTTGSMSTATGLALSMRETPQSTTVVTHQQIEDRAMTSIVDVVRDAPGLFLSNVEGPGRPTFLARGFNIDTLMFDGLTVGYDYFSAGTQTNLAMYDRVEIVRGATGLVQGSGNPSAAINLVRKRPTADARASLTGRAGSWDDYTGEADVSGPLNGSGSLRGRAVASWQDAHGFRDREKQDHGLFYAVVEADLSEHTLLTAGFSYQKDQTNNFWGGLPLTVDGGHMNVRRSALPGNDWENLDVRGRMLFGELSHSFDNGWTAGFKAMRSSTDIDFLGSYLRRVGTETRMRHYAYRGKYELVQTSYELQASGPFRLMQRDHELTVGVNRRKRDYIEHDYGGGYVGDGIEDLSGWDPGSLPKPSFSYAGTRQTVTSEDGVYAAARLSLADPLSLILGARLDWYDYDNRSGTDGYSVTRNLTRYGGLIYDLDARHSLYVSFTDIFQPQNAKGADGAIIEPIVGENYEIGIKGEYFDGALNTSLALFQVDQKNRARDLDDQTLCPTYPYPYCAEASGLVRSRGVDVEVQGALAPNWQVSAGYTYTRAEYRRDADPGKVGQPFNSATPEHLFKLSTLYHLQGEWQRWRVGGSLYWQSRIYRDGTYNGTAFRNAQGAYAIADLVLGYRASRQLDLQLNINNLFDRKYYKSVGYDVMWGPQDLYGDPRNFMLTARYTF</sequence>
<keyword evidence="10 16" id="KW-0798">TonB box</keyword>
<evidence type="ECO:0000256" key="16">
    <source>
        <dbReference type="RuleBase" id="RU003357"/>
    </source>
</evidence>
<evidence type="ECO:0000313" key="19">
    <source>
        <dbReference type="EMBL" id="PWF20891.1"/>
    </source>
</evidence>
<evidence type="ECO:0000256" key="7">
    <source>
        <dbReference type="ARBA" id="ARBA00022729"/>
    </source>
</evidence>
<keyword evidence="13 14" id="KW-0998">Cell outer membrane</keyword>
<feature type="chain" id="PRO_5015865423" evidence="17">
    <location>
        <begin position="30"/>
        <end position="809"/>
    </location>
</feature>
<dbReference type="InterPro" id="IPR010917">
    <property type="entry name" value="TonB_rcpt_CS"/>
</dbReference>
<dbReference type="InterPro" id="IPR012910">
    <property type="entry name" value="Plug_dom"/>
</dbReference>
<proteinExistence type="inferred from homology"/>
<dbReference type="Pfam" id="PF07660">
    <property type="entry name" value="STN"/>
    <property type="match status" value="1"/>
</dbReference>
<keyword evidence="6 14" id="KW-0812">Transmembrane</keyword>
<dbReference type="InterPro" id="IPR036942">
    <property type="entry name" value="Beta-barrel_TonB_sf"/>
</dbReference>
<keyword evidence="3 14" id="KW-0813">Transport</keyword>
<keyword evidence="20" id="KW-1185">Reference proteome</keyword>
<reference evidence="20" key="1">
    <citation type="submission" date="2018-05" db="EMBL/GenBank/DDBJ databases">
        <authorList>
            <person name="Li Y."/>
        </authorList>
    </citation>
    <scope>NUCLEOTIDE SEQUENCE [LARGE SCALE GENOMIC DNA]</scope>
    <source>
        <strain evidence="20">3d-2-2</strain>
    </source>
</reference>
<dbReference type="InterPro" id="IPR039426">
    <property type="entry name" value="TonB-dep_rcpt-like"/>
</dbReference>
<feature type="signal peptide" evidence="17">
    <location>
        <begin position="1"/>
        <end position="29"/>
    </location>
</feature>
<comment type="caution">
    <text evidence="19">The sequence shown here is derived from an EMBL/GenBank/DDBJ whole genome shotgun (WGS) entry which is preliminary data.</text>
</comment>
<dbReference type="Gene3D" id="2.40.170.20">
    <property type="entry name" value="TonB-dependent receptor, beta-barrel domain"/>
    <property type="match status" value="1"/>
</dbReference>
<evidence type="ECO:0000259" key="18">
    <source>
        <dbReference type="SMART" id="SM00965"/>
    </source>
</evidence>
<evidence type="ECO:0000256" key="17">
    <source>
        <dbReference type="SAM" id="SignalP"/>
    </source>
</evidence>
<dbReference type="Pfam" id="PF07715">
    <property type="entry name" value="Plug"/>
    <property type="match status" value="1"/>
</dbReference>
<dbReference type="Gene3D" id="3.55.50.30">
    <property type="match status" value="1"/>
</dbReference>
<evidence type="ECO:0000256" key="13">
    <source>
        <dbReference type="ARBA" id="ARBA00023237"/>
    </source>
</evidence>
<dbReference type="Gene3D" id="2.170.130.10">
    <property type="entry name" value="TonB-dependent receptor, plug domain"/>
    <property type="match status" value="1"/>
</dbReference>